<dbReference type="SUPFAM" id="SSF56281">
    <property type="entry name" value="Metallo-hydrolase/oxidoreductase"/>
    <property type="match status" value="1"/>
</dbReference>
<dbReference type="RefSeq" id="WP_044825647.1">
    <property type="nucleotide sequence ID" value="NZ_CP009687.1"/>
</dbReference>
<dbReference type="AlphaFoldDB" id="A0A0D8I8K3"/>
<dbReference type="Pfam" id="PF12706">
    <property type="entry name" value="Lactamase_B_2"/>
    <property type="match status" value="1"/>
</dbReference>
<keyword evidence="1" id="KW-0378">Hydrolase</keyword>
<proteinExistence type="predicted"/>
<dbReference type="InterPro" id="IPR001279">
    <property type="entry name" value="Metallo-B-lactamas"/>
</dbReference>
<dbReference type="Proteomes" id="UP000035704">
    <property type="component" value="Chromosome"/>
</dbReference>
<dbReference type="InterPro" id="IPR036866">
    <property type="entry name" value="RibonucZ/Hydroxyglut_hydro"/>
</dbReference>
<dbReference type="EMBL" id="CP009687">
    <property type="protein sequence ID" value="AKL97330.1"/>
    <property type="molecule type" value="Genomic_DNA"/>
</dbReference>
<dbReference type="GO" id="GO:0016787">
    <property type="term" value="F:hydrolase activity"/>
    <property type="evidence" value="ECO:0007669"/>
    <property type="project" value="UniProtKB-KW"/>
</dbReference>
<dbReference type="PANTHER" id="PTHR47619:SF1">
    <property type="entry name" value="EXODEOXYRIBONUCLEASE WALJ"/>
    <property type="match status" value="1"/>
</dbReference>
<name>A0A0D8I8K3_9CLOT</name>
<dbReference type="Gene3D" id="3.60.15.10">
    <property type="entry name" value="Ribonuclease Z/Hydroxyacylglutathione hydrolase-like"/>
    <property type="match status" value="1"/>
</dbReference>
<dbReference type="OrthoDB" id="9781189at2"/>
<gene>
    <name evidence="1" type="ORF">CACET_c39020</name>
</gene>
<dbReference type="STRING" id="84022.CACET_c39020"/>
<dbReference type="KEGG" id="cace:CACET_c39020"/>
<dbReference type="PANTHER" id="PTHR47619">
    <property type="entry name" value="METALLO-HYDROLASE YYCJ-RELATED"/>
    <property type="match status" value="1"/>
</dbReference>
<organism evidence="1 2">
    <name type="scientific">Clostridium aceticum</name>
    <dbReference type="NCBI Taxonomy" id="84022"/>
    <lineage>
        <taxon>Bacteria</taxon>
        <taxon>Bacillati</taxon>
        <taxon>Bacillota</taxon>
        <taxon>Clostridia</taxon>
        <taxon>Eubacteriales</taxon>
        <taxon>Clostridiaceae</taxon>
        <taxon>Clostridium</taxon>
    </lineage>
</organism>
<dbReference type="InterPro" id="IPR052533">
    <property type="entry name" value="WalJ/YycJ-like"/>
</dbReference>
<dbReference type="SMART" id="SM00849">
    <property type="entry name" value="Lactamase_B"/>
    <property type="match status" value="1"/>
</dbReference>
<evidence type="ECO:0000313" key="2">
    <source>
        <dbReference type="Proteomes" id="UP000035704"/>
    </source>
</evidence>
<reference evidence="1 2" key="1">
    <citation type="submission" date="2014-10" db="EMBL/GenBank/DDBJ databases">
        <title>Genome sequence of Clostridium aceticum DSM 1496.</title>
        <authorList>
            <person name="Poehlein A."/>
            <person name="Schiel-Bengelsdorf B."/>
            <person name="Gottschalk G."/>
            <person name="Duerre P."/>
            <person name="Daniel R."/>
        </authorList>
    </citation>
    <scope>NUCLEOTIDE SEQUENCE [LARGE SCALE GENOMIC DNA]</scope>
    <source>
        <strain evidence="1 2">DSM 1496</strain>
    </source>
</reference>
<keyword evidence="2" id="KW-1185">Reference proteome</keyword>
<evidence type="ECO:0000313" key="1">
    <source>
        <dbReference type="EMBL" id="AKL97330.1"/>
    </source>
</evidence>
<protein>
    <submittedName>
        <fullName evidence="1">Metal-dependent hydrolase, beta-lactamase superfamily I</fullName>
    </submittedName>
</protein>
<dbReference type="PATRIC" id="fig|84022.5.peg.1155"/>
<sequence>MTTYFCSLASGSSGNCHFLTNEEEHLLIDAGLSGKKIQGRLQEVGFDAKSITGILVSHEHNDHICGVGVLSRRFNVPIYANEATWEAMKDKIGNIASENIKLFETEKPFFIGKLKVLAYSTSHDAAEPVGFTFESSHAKISVATDLGFVNKGIIDKIKNSNLVVLEANHDEDMLKAGSYPYYLKRRILSDIGHLSNEAAGNAIVDLVKKDVKNVLLAHLSKENNFPELAMITVKGILQRHEINIGEDVSIDLAYRDKASTVYAFEG</sequence>
<accession>A0A0D8I8K3</accession>